<sequence length="297" mass="31487">MRQFILAANAAYPTAVPLTAAGQVGITYLENGVETLVKDAATAAKIKGRANILWKNPNTKLGQIVYPIFKKNFTFTKGTYTAATTFVAELTVGTPEAYQDYSIIVAKKGLKFNERNKWTSTVHTGANPTANDVASKLANHINANSQGNGVKAVVAAAKITITALEAGKDYEIVPADGLMGTTVTVTTQGTPAYGDAAYVADLAKKAAADAGFEYTYNDFEGLYPAYSLNPLVQADEADTGFTIYTLRFAEPREMKTRDEVVHQIIQIAYPTGSAAIATMDTILDILAGGEVPASPGA</sequence>
<organism evidence="1">
    <name type="scientific">CrAss-like virus sp. ctUXy6</name>
    <dbReference type="NCBI Taxonomy" id="2825835"/>
    <lineage>
        <taxon>Viruses</taxon>
        <taxon>Duplodnaviria</taxon>
        <taxon>Heunggongvirae</taxon>
        <taxon>Uroviricota</taxon>
        <taxon>Caudoviricetes</taxon>
        <taxon>Crassvirales</taxon>
    </lineage>
</organism>
<name>A0A8S5V7G2_9CAUD</name>
<dbReference type="EMBL" id="BK016212">
    <property type="protein sequence ID" value="DAG02640.1"/>
    <property type="molecule type" value="Genomic_DNA"/>
</dbReference>
<protein>
    <submittedName>
        <fullName evidence="1">Uncharacterized protein</fullName>
    </submittedName>
</protein>
<proteinExistence type="predicted"/>
<evidence type="ECO:0000313" key="1">
    <source>
        <dbReference type="EMBL" id="DAG02640.1"/>
    </source>
</evidence>
<accession>A0A8S5V7G2</accession>
<reference evidence="1" key="1">
    <citation type="journal article" date="2021" name="Proc. Natl. Acad. Sci. U.S.A.">
        <title>A Catalog of Tens of Thousands of Viruses from Human Metagenomes Reveals Hidden Associations with Chronic Diseases.</title>
        <authorList>
            <person name="Tisza M.J."/>
            <person name="Buck C.B."/>
        </authorList>
    </citation>
    <scope>NUCLEOTIDE SEQUENCE</scope>
    <source>
        <strain evidence="1">CtUXy6</strain>
    </source>
</reference>